<feature type="transmembrane region" description="Helical" evidence="9">
    <location>
        <begin position="165"/>
        <end position="183"/>
    </location>
</feature>
<evidence type="ECO:0000256" key="9">
    <source>
        <dbReference type="HAMAP-Rule" id="MF_01521"/>
    </source>
</evidence>
<keyword evidence="8 9" id="KW-0464">Manganese</keyword>
<comment type="function">
    <text evidence="9">Probably functions as a manganese efflux pump.</text>
</comment>
<keyword evidence="5 9" id="KW-1133">Transmembrane helix</keyword>
<dbReference type="AlphaFoldDB" id="A0A1T4VZ64"/>
<dbReference type="InterPro" id="IPR022929">
    <property type="entry name" value="Put_MntP"/>
</dbReference>
<dbReference type="PANTHER" id="PTHR35529:SF1">
    <property type="entry name" value="MANGANESE EFFLUX PUMP MNTP-RELATED"/>
    <property type="match status" value="1"/>
</dbReference>
<feature type="transmembrane region" description="Helical" evidence="9">
    <location>
        <begin position="40"/>
        <end position="60"/>
    </location>
</feature>
<feature type="transmembrane region" description="Helical" evidence="9">
    <location>
        <begin position="67"/>
        <end position="85"/>
    </location>
</feature>
<keyword evidence="4 9" id="KW-0812">Transmembrane</keyword>
<evidence type="ECO:0000313" key="11">
    <source>
        <dbReference type="Proteomes" id="UP000189733"/>
    </source>
</evidence>
<dbReference type="EMBL" id="FUYA01000003">
    <property type="protein sequence ID" value="SKA69771.1"/>
    <property type="molecule type" value="Genomic_DNA"/>
</dbReference>
<keyword evidence="11" id="KW-1185">Reference proteome</keyword>
<evidence type="ECO:0000256" key="1">
    <source>
        <dbReference type="ARBA" id="ARBA00022448"/>
    </source>
</evidence>
<protein>
    <recommendedName>
        <fullName evidence="9">Putative manganese efflux pump MntP</fullName>
    </recommendedName>
</protein>
<keyword evidence="1 9" id="KW-0813">Transport</keyword>
<feature type="transmembrane region" description="Helical" evidence="9">
    <location>
        <begin position="131"/>
        <end position="153"/>
    </location>
</feature>
<comment type="similarity">
    <text evidence="9">Belongs to the MntP (TC 9.B.29) family.</text>
</comment>
<dbReference type="GO" id="GO:0005886">
    <property type="term" value="C:plasma membrane"/>
    <property type="evidence" value="ECO:0007669"/>
    <property type="project" value="UniProtKB-SubCell"/>
</dbReference>
<proteinExistence type="inferred from homology"/>
<gene>
    <name evidence="9" type="primary">mntP</name>
    <name evidence="10" type="ORF">SAMN02745702_01220</name>
</gene>
<evidence type="ECO:0000313" key="10">
    <source>
        <dbReference type="EMBL" id="SKA69771.1"/>
    </source>
</evidence>
<dbReference type="STRING" id="1121442.SAMN02745702_01220"/>
<evidence type="ECO:0000256" key="4">
    <source>
        <dbReference type="ARBA" id="ARBA00022692"/>
    </source>
</evidence>
<evidence type="ECO:0000256" key="8">
    <source>
        <dbReference type="ARBA" id="ARBA00023211"/>
    </source>
</evidence>
<dbReference type="HAMAP" id="MF_01521">
    <property type="entry name" value="MntP_pump"/>
    <property type="match status" value="1"/>
</dbReference>
<keyword evidence="3" id="KW-0997">Cell inner membrane</keyword>
<comment type="subcellular location">
    <subcellularLocation>
        <location evidence="9">Cell membrane</location>
        <topology evidence="9">Multi-pass membrane protein</topology>
    </subcellularLocation>
</comment>
<keyword evidence="2 9" id="KW-1003">Cell membrane</keyword>
<dbReference type="Proteomes" id="UP000189733">
    <property type="component" value="Unassembled WGS sequence"/>
</dbReference>
<evidence type="ECO:0000256" key="5">
    <source>
        <dbReference type="ARBA" id="ARBA00022989"/>
    </source>
</evidence>
<evidence type="ECO:0000256" key="6">
    <source>
        <dbReference type="ARBA" id="ARBA00023065"/>
    </source>
</evidence>
<dbReference type="RefSeq" id="WP_233812898.1">
    <property type="nucleotide sequence ID" value="NZ_FUYA01000003.1"/>
</dbReference>
<reference evidence="10 11" key="1">
    <citation type="submission" date="2017-02" db="EMBL/GenBank/DDBJ databases">
        <authorList>
            <person name="Peterson S.W."/>
        </authorList>
    </citation>
    <scope>NUCLEOTIDE SEQUENCE [LARGE SCALE GENOMIC DNA]</scope>
    <source>
        <strain evidence="10 11">DSM 18034</strain>
    </source>
</reference>
<evidence type="ECO:0000256" key="3">
    <source>
        <dbReference type="ARBA" id="ARBA00022519"/>
    </source>
</evidence>
<evidence type="ECO:0000256" key="2">
    <source>
        <dbReference type="ARBA" id="ARBA00022475"/>
    </source>
</evidence>
<keyword evidence="6 9" id="KW-0406">Ion transport</keyword>
<dbReference type="GO" id="GO:0005384">
    <property type="term" value="F:manganese ion transmembrane transporter activity"/>
    <property type="evidence" value="ECO:0007669"/>
    <property type="project" value="UniProtKB-UniRule"/>
</dbReference>
<sequence>MMMEILLVALALAMDAFAVATATGAAVNRLDFRHYFRLGWHFGFFQAIMPIIGWWMGFAVRGLVQEWAHWIAFVLLAAIGIHMFWESLTDESCENVNSDPTRGMSLVMLSVATSIDALAVGCSYSLLGRDIVLPSLVIGLVACVMTCLGLSLGRILGKLCGLGRWAGMVGGVTLVGLGVNTLWQHGVFSF</sequence>
<evidence type="ECO:0000256" key="7">
    <source>
        <dbReference type="ARBA" id="ARBA00023136"/>
    </source>
</evidence>
<keyword evidence="7 9" id="KW-0472">Membrane</keyword>
<name>A0A1T4VZ64_9BACT</name>
<dbReference type="InterPro" id="IPR003810">
    <property type="entry name" value="Mntp/YtaF"/>
</dbReference>
<feature type="transmembrane region" description="Helical" evidence="9">
    <location>
        <begin position="105"/>
        <end position="124"/>
    </location>
</feature>
<organism evidence="10 11">
    <name type="scientific">Desulfobaculum bizertense DSM 18034</name>
    <dbReference type="NCBI Taxonomy" id="1121442"/>
    <lineage>
        <taxon>Bacteria</taxon>
        <taxon>Pseudomonadati</taxon>
        <taxon>Thermodesulfobacteriota</taxon>
        <taxon>Desulfovibrionia</taxon>
        <taxon>Desulfovibrionales</taxon>
        <taxon>Desulfovibrionaceae</taxon>
        <taxon>Desulfobaculum</taxon>
    </lineage>
</organism>
<dbReference type="Pfam" id="PF02659">
    <property type="entry name" value="Mntp"/>
    <property type="match status" value="1"/>
</dbReference>
<accession>A0A1T4VZ64</accession>
<dbReference type="PANTHER" id="PTHR35529">
    <property type="entry name" value="MANGANESE EFFLUX PUMP MNTP-RELATED"/>
    <property type="match status" value="1"/>
</dbReference>